<dbReference type="PANTHER" id="PTHR31569:SF4">
    <property type="entry name" value="SWIM-TYPE DOMAIN-CONTAINING PROTEIN"/>
    <property type="match status" value="1"/>
</dbReference>
<protein>
    <submittedName>
        <fullName evidence="2">1994_t:CDS:1</fullName>
    </submittedName>
</protein>
<dbReference type="InterPro" id="IPR003323">
    <property type="entry name" value="OTU_dom"/>
</dbReference>
<dbReference type="CDD" id="cd22744">
    <property type="entry name" value="OTU"/>
    <property type="match status" value="1"/>
</dbReference>
<evidence type="ECO:0000313" key="3">
    <source>
        <dbReference type="Proteomes" id="UP000789508"/>
    </source>
</evidence>
<evidence type="ECO:0000313" key="2">
    <source>
        <dbReference type="EMBL" id="CAG8631107.1"/>
    </source>
</evidence>
<sequence>MSQPQPQIPEVGDEFPTVESFKEAAQEGAKAAGFAFSVSSSKVSGGGKGGHTPYIILQCTMGGKYRNNHNITEETRKRKKSTKRQNCSVMLRAVLNENTEVWVIKSSKTEHNHELLLPSQVHCLPQHRSLSTEQKELVHIMLKSGASTQSIADAIHWKNGTIYTKDIMNERDQIKNALNEGTNRDTTVRFLQMLDERQYIVRHVLTKDGHMLNLFFTHNEAARQVAICPEVLMVDATYKTNIYKLPLINAVGVSNVGDSKALNTYTIAMAWVSNEQEPTYEWFLFTLKETIYDLFSCSPEVFISDRALALRKAADKVFPEAKKMICIWHMLAQNLRTACRKFFNSDEDYNELLLSIQKVAYAEKMNEVEKAFNEVNKAAMKSRDPKYIQTYFEEWKNDAECWMHVFTKNYPHMGIQSTQRAEGSHSALKKAIEAASGLEQVFLHIDRAFRQRQLRTNGTFGLNIISADPFIRNNMRFELLLGKISKWAIDKIKNEVCEIGENKNTDNSPCDCSLRLNYKLPCRHIIPQTGPIPLALVHSRWHLKHDTIPLLPPSLSTDFTITKILYKLEEKYENLNDSGSKATFLHKIEALASEEIVIPKAPLPNAPKKKHPTSTKRDPLLKTKLMKSPQHTQQPLFYDQIPAYMHEYIKEVINVDGDGNCGYRAVAMCLGRNKDEWPEIRKELLNELNEKEQFYRMLFLANDDYDMIVKEISWESGPCTFEHWMRMPQIGDVIANTYQRPLYFFSLQISLTFLPYHHPLNRNEALAMAFVNENHYVALVLRPGTPVPPIVNRWSQFATLAAIRWKLLIQDRITQFLSISGSTSKTDQEKIIIH</sequence>
<dbReference type="AlphaFoldDB" id="A0A9N9GUQ1"/>
<accession>A0A9N9GUQ1</accession>
<dbReference type="InterPro" id="IPR052579">
    <property type="entry name" value="Zinc_finger_SWIM"/>
</dbReference>
<dbReference type="Pfam" id="PF10551">
    <property type="entry name" value="MULE"/>
    <property type="match status" value="1"/>
</dbReference>
<name>A0A9N9GUQ1_9GLOM</name>
<dbReference type="PROSITE" id="PS50802">
    <property type="entry name" value="OTU"/>
    <property type="match status" value="1"/>
</dbReference>
<dbReference type="InterPro" id="IPR018289">
    <property type="entry name" value="MULE_transposase_dom"/>
</dbReference>
<dbReference type="Gene3D" id="3.90.70.80">
    <property type="match status" value="1"/>
</dbReference>
<evidence type="ECO:0000259" key="1">
    <source>
        <dbReference type="PROSITE" id="PS50802"/>
    </source>
</evidence>
<dbReference type="Pfam" id="PF03101">
    <property type="entry name" value="FAR1"/>
    <property type="match status" value="1"/>
</dbReference>
<dbReference type="Proteomes" id="UP000789508">
    <property type="component" value="Unassembled WGS sequence"/>
</dbReference>
<reference evidence="2" key="1">
    <citation type="submission" date="2021-06" db="EMBL/GenBank/DDBJ databases">
        <authorList>
            <person name="Kallberg Y."/>
            <person name="Tangrot J."/>
            <person name="Rosling A."/>
        </authorList>
    </citation>
    <scope>NUCLEOTIDE SEQUENCE</scope>
    <source>
        <strain evidence="2">FL130A</strain>
    </source>
</reference>
<keyword evidence="3" id="KW-1185">Reference proteome</keyword>
<dbReference type="PANTHER" id="PTHR31569">
    <property type="entry name" value="SWIM-TYPE DOMAIN-CONTAINING PROTEIN"/>
    <property type="match status" value="1"/>
</dbReference>
<dbReference type="OrthoDB" id="2379842at2759"/>
<comment type="caution">
    <text evidence="2">The sequence shown here is derived from an EMBL/GenBank/DDBJ whole genome shotgun (WGS) entry which is preliminary data.</text>
</comment>
<dbReference type="EMBL" id="CAJVPS010007037">
    <property type="protein sequence ID" value="CAG8631107.1"/>
    <property type="molecule type" value="Genomic_DNA"/>
</dbReference>
<organism evidence="2 3">
    <name type="scientific">Ambispora leptoticha</name>
    <dbReference type="NCBI Taxonomy" id="144679"/>
    <lineage>
        <taxon>Eukaryota</taxon>
        <taxon>Fungi</taxon>
        <taxon>Fungi incertae sedis</taxon>
        <taxon>Mucoromycota</taxon>
        <taxon>Glomeromycotina</taxon>
        <taxon>Glomeromycetes</taxon>
        <taxon>Archaeosporales</taxon>
        <taxon>Ambisporaceae</taxon>
        <taxon>Ambispora</taxon>
    </lineage>
</organism>
<gene>
    <name evidence="2" type="ORF">ALEPTO_LOCUS9355</name>
</gene>
<dbReference type="InterPro" id="IPR004330">
    <property type="entry name" value="FAR1_DNA_bnd_dom"/>
</dbReference>
<feature type="domain" description="OTU" evidence="1">
    <location>
        <begin position="650"/>
        <end position="782"/>
    </location>
</feature>
<proteinExistence type="predicted"/>